<dbReference type="Gene3D" id="3.40.50.360">
    <property type="match status" value="1"/>
</dbReference>
<protein>
    <recommendedName>
        <fullName evidence="15">Bifunctional cytochrome P450/NADPH--P450 reductase</fullName>
    </recommendedName>
    <domain>
        <recommendedName>
            <fullName evidence="15">Cytochrome P450</fullName>
            <ecNumber evidence="15">1.14.14.1</ecNumber>
        </recommendedName>
    </domain>
    <domain>
        <recommendedName>
            <fullName evidence="15">NADPH--cytochrome P450 reductase</fullName>
            <ecNumber evidence="15">1.6.2.4</ecNumber>
        </recommendedName>
    </domain>
</protein>
<feature type="domain" description="FAD-binding FR-type" evidence="18">
    <location>
        <begin position="736"/>
        <end position="968"/>
    </location>
</feature>
<dbReference type="GeneID" id="59254256"/>
<dbReference type="GO" id="GO:0020037">
    <property type="term" value="F:heme binding"/>
    <property type="evidence" value="ECO:0007669"/>
    <property type="project" value="UniProtKB-UniRule"/>
</dbReference>
<dbReference type="RefSeq" id="XP_037196897.1">
    <property type="nucleotide sequence ID" value="XM_037330564.1"/>
</dbReference>
<sequence length="1146" mass="127908">MNSTTSAYQFIDSVVPTGNDMPWTYIAKNAQRYESREVLSVDFLVLLCTIFSCLQCKMTTAIPGPKAKPLVGNLLDLKDEEAPLRALEHMAVKYGPIYKLTRGNTRIIVVSSVEMMEELCDESRFEKAPPMALSKKDDRPSGMFTATNDDPDWGQAHRILVPAFGPLAIEQMYDQMQDIGNQLLLKWARLGPSEPITVTDDFTRLTLDTIALCAMDFRFNSFYTDKMHPFVDAMVGFLSESGDRVRRPGFVTSLMRKKNAKFQRDLDYMFEVSQDLVQHRKQNPTDKRDLLNAMLSGKDPKNKDEMRDDLIIANMITFLIAGHETTSGLLSFAFLNLMKNPDAYNAAQREVDQVVGRGPVRVEHLNKFEYLNGVLRESLRLTPTAPVVSKRLVKGVSGEKATLSRGTYKIEPTDKIIVLLGAVQQDPNVYGSDANEFKPERMMGDNFKNLPSAAWKPFGSGVRACIGRAFAWQEALMVTAMLLQNFDFRLHDPGYKLRIKQTLTIKPQDLVMRATLRHGMTAMDLEHFLRGTPSTSIESPENSTAPSELPDVSRLKLDSKPMTIIYGSNTGTCLAFAQKMASTAAGNGFEAKVMEMDSVVGALPKSQPIVIITASYEGHPPDNAARFVSWLGKLEPTALSGTQFAVFGCGHSDWRSTFQKIPTIVDNRMAEFGSLRLVPRGLSDAAKGDLSGDFDDWLNKTFWPKISRGSKSQGVVLETGMHLEISTQPGVTSLRRDVQDGVVVEAKVLTAPGTPEKRHLEIELPPDMTYESGDYLAVLPVNSNQNVRRVMKVFGLTWDSTIVIKGQSLGTLPLDTPLSIRDILAGYVELFEPVSRKMLQTMVNSTTDQNSKQHLVTMSTDSEIYEKEVLAKRLSIIDLLEAHPSIKLNFRDFLSSLSPLRVRYYSISSSPLHSPNTCTITYNILSIPSFSGLGHYAGICGTYLSSLLPGDPIKVSVRPSSKKLFRLPLDIKRIPLLMFCAGTGIAPFRGFIQQRAMQAAASPDRKLAPAILFVGCRSSTSDRLYAREFDRWEDLGVVNIRYSFSRDSDSPPSERETVRMGQGFKYVQERMLADKDKKDILRLWDEGARVYVCGGGAFVKEVGIAAREIVRERLREKGMRIEGSEEELEERFRNGLVDRCATDIFG</sequence>
<dbReference type="AlphaFoldDB" id="A0A8H6EMQ6"/>
<dbReference type="InterPro" id="IPR008254">
    <property type="entry name" value="Flavodoxin/NO_synth"/>
</dbReference>
<keyword evidence="12 15" id="KW-0408">Iron</keyword>
<evidence type="ECO:0000256" key="13">
    <source>
        <dbReference type="ARBA" id="ARBA00023026"/>
    </source>
</evidence>
<comment type="similarity">
    <text evidence="2 15">In the N-terminal section; belongs to the cytochrome P450 family.</text>
</comment>
<evidence type="ECO:0000259" key="18">
    <source>
        <dbReference type="PROSITE" id="PS51384"/>
    </source>
</evidence>
<dbReference type="InterPro" id="IPR003097">
    <property type="entry name" value="CysJ-like_FAD-binding"/>
</dbReference>
<keyword evidence="11 15" id="KW-0560">Oxidoreductase</keyword>
<dbReference type="PROSITE" id="PS51384">
    <property type="entry name" value="FAD_FR"/>
    <property type="match status" value="1"/>
</dbReference>
<dbReference type="GO" id="GO:0070330">
    <property type="term" value="F:aromatase activity"/>
    <property type="evidence" value="ECO:0007669"/>
    <property type="project" value="UniProtKB-UniRule"/>
</dbReference>
<name>A0A8H6EMQ6_9HELO</name>
<dbReference type="PRINTS" id="PR00385">
    <property type="entry name" value="P450"/>
</dbReference>
<evidence type="ECO:0000256" key="10">
    <source>
        <dbReference type="ARBA" id="ARBA00022982"/>
    </source>
</evidence>
<evidence type="ECO:0000256" key="3">
    <source>
        <dbReference type="ARBA" id="ARBA00022448"/>
    </source>
</evidence>
<evidence type="ECO:0000256" key="9">
    <source>
        <dbReference type="ARBA" id="ARBA00022857"/>
    </source>
</evidence>
<evidence type="ECO:0000256" key="7">
    <source>
        <dbReference type="ARBA" id="ARBA00022723"/>
    </source>
</evidence>
<dbReference type="Pfam" id="PF00175">
    <property type="entry name" value="NAD_binding_1"/>
    <property type="match status" value="1"/>
</dbReference>
<dbReference type="SUPFAM" id="SSF52218">
    <property type="entry name" value="Flavoproteins"/>
    <property type="match status" value="1"/>
</dbReference>
<keyword evidence="4 15" id="KW-0349">Heme</keyword>
<dbReference type="GO" id="GO:0005829">
    <property type="term" value="C:cytosol"/>
    <property type="evidence" value="ECO:0007669"/>
    <property type="project" value="TreeGrafter"/>
</dbReference>
<keyword evidence="10 15" id="KW-0249">Electron transport</keyword>
<dbReference type="OrthoDB" id="1470350at2759"/>
<evidence type="ECO:0000256" key="11">
    <source>
        <dbReference type="ARBA" id="ARBA00023002"/>
    </source>
</evidence>
<dbReference type="Gene3D" id="1.10.630.10">
    <property type="entry name" value="Cytochrome P450"/>
    <property type="match status" value="1"/>
</dbReference>
<feature type="binding site" description="axial binding residue" evidence="16">
    <location>
        <position position="465"/>
    </location>
    <ligand>
        <name>heme</name>
        <dbReference type="ChEBI" id="CHEBI:30413"/>
    </ligand>
    <ligandPart>
        <name>Fe</name>
        <dbReference type="ChEBI" id="CHEBI:18248"/>
    </ligandPart>
</feature>
<dbReference type="InterPro" id="IPR036396">
    <property type="entry name" value="Cyt_P450_sf"/>
</dbReference>
<evidence type="ECO:0000313" key="19">
    <source>
        <dbReference type="EMBL" id="KAF5877952.1"/>
    </source>
</evidence>
<evidence type="ECO:0000256" key="8">
    <source>
        <dbReference type="ARBA" id="ARBA00022827"/>
    </source>
</evidence>
<evidence type="ECO:0000256" key="15">
    <source>
        <dbReference type="PIRNR" id="PIRNR000209"/>
    </source>
</evidence>
<evidence type="ECO:0000256" key="4">
    <source>
        <dbReference type="ARBA" id="ARBA00022617"/>
    </source>
</evidence>
<dbReference type="InterPro" id="IPR017972">
    <property type="entry name" value="Cyt_P450_CS"/>
</dbReference>
<keyword evidence="7 15" id="KW-0479">Metal-binding</keyword>
<dbReference type="PRINTS" id="PR00463">
    <property type="entry name" value="EP450I"/>
</dbReference>
<proteinExistence type="inferred from homology"/>
<dbReference type="Gene3D" id="1.20.990.10">
    <property type="entry name" value="NADPH-cytochrome p450 Reductase, Chain A, domain 3"/>
    <property type="match status" value="1"/>
</dbReference>
<organism evidence="19 20">
    <name type="scientific">Botrytis fragariae</name>
    <dbReference type="NCBI Taxonomy" id="1964551"/>
    <lineage>
        <taxon>Eukaryota</taxon>
        <taxon>Fungi</taxon>
        <taxon>Dikarya</taxon>
        <taxon>Ascomycota</taxon>
        <taxon>Pezizomycotina</taxon>
        <taxon>Leotiomycetes</taxon>
        <taxon>Helotiales</taxon>
        <taxon>Sclerotiniaceae</taxon>
        <taxon>Botrytis</taxon>
    </lineage>
</organism>
<dbReference type="PIRSF" id="PIRSF000209">
    <property type="entry name" value="Bifunctional_P450_P450R"/>
    <property type="match status" value="1"/>
</dbReference>
<dbReference type="InterPro" id="IPR002401">
    <property type="entry name" value="Cyt_P450_E_grp-I"/>
</dbReference>
<evidence type="ECO:0000313" key="20">
    <source>
        <dbReference type="Proteomes" id="UP000531561"/>
    </source>
</evidence>
<dbReference type="Pfam" id="PF00067">
    <property type="entry name" value="p450"/>
    <property type="match status" value="1"/>
</dbReference>
<dbReference type="Pfam" id="PF00667">
    <property type="entry name" value="FAD_binding_1"/>
    <property type="match status" value="1"/>
</dbReference>
<dbReference type="CDD" id="cd06206">
    <property type="entry name" value="bifunctional_CYPOR"/>
    <property type="match status" value="1"/>
</dbReference>
<feature type="domain" description="Flavodoxin-like" evidence="17">
    <location>
        <begin position="562"/>
        <end position="702"/>
    </location>
</feature>
<dbReference type="InterPro" id="IPR001433">
    <property type="entry name" value="OxRdtase_FAD/NAD-bd"/>
</dbReference>
<dbReference type="PANTHER" id="PTHR19384">
    <property type="entry name" value="NITRIC OXIDE SYNTHASE-RELATED"/>
    <property type="match status" value="1"/>
</dbReference>
<gene>
    <name evidence="19" type="ORF">Bfra_000117</name>
</gene>
<dbReference type="SUPFAM" id="SSF48264">
    <property type="entry name" value="Cytochrome P450"/>
    <property type="match status" value="1"/>
</dbReference>
<comment type="catalytic activity">
    <reaction evidence="15">
        <text>2 oxidized [cytochrome P450] + NADPH = 2 reduced [cytochrome P450] + NADP(+) + H(+)</text>
        <dbReference type="Rhea" id="RHEA:24040"/>
        <dbReference type="Rhea" id="RHEA-COMP:14627"/>
        <dbReference type="Rhea" id="RHEA-COMP:14628"/>
        <dbReference type="ChEBI" id="CHEBI:15378"/>
        <dbReference type="ChEBI" id="CHEBI:55376"/>
        <dbReference type="ChEBI" id="CHEBI:57783"/>
        <dbReference type="ChEBI" id="CHEBI:58349"/>
        <dbReference type="ChEBI" id="CHEBI:60344"/>
        <dbReference type="EC" id="1.6.2.4"/>
    </reaction>
</comment>
<dbReference type="Pfam" id="PF00258">
    <property type="entry name" value="Flavodoxin_1"/>
    <property type="match status" value="1"/>
</dbReference>
<comment type="cofactor">
    <cofactor evidence="15">
        <name>FAD</name>
        <dbReference type="ChEBI" id="CHEBI:57692"/>
    </cofactor>
    <cofactor evidence="15">
        <name>FMN</name>
        <dbReference type="ChEBI" id="CHEBI:58210"/>
    </cofactor>
</comment>
<dbReference type="Gene3D" id="3.40.50.80">
    <property type="entry name" value="Nucleotide-binding domain of ferredoxin-NADP reductase (FNR) module"/>
    <property type="match status" value="1"/>
</dbReference>
<dbReference type="InterPro" id="IPR039261">
    <property type="entry name" value="FNR_nucleotide-bd"/>
</dbReference>
<keyword evidence="9 15" id="KW-0521">NADP</keyword>
<keyword evidence="3 15" id="KW-0813">Transport</keyword>
<dbReference type="InterPro" id="IPR023206">
    <property type="entry name" value="Bifunctional_P450_P450_red"/>
</dbReference>
<evidence type="ECO:0000259" key="17">
    <source>
        <dbReference type="PROSITE" id="PS50902"/>
    </source>
</evidence>
<keyword evidence="13" id="KW-0843">Virulence</keyword>
<dbReference type="FunFam" id="1.10.630.10:FF:000040">
    <property type="entry name" value="Bifunctional cytochrome P450/NADPH--P450 reductase"/>
    <property type="match status" value="1"/>
</dbReference>
<evidence type="ECO:0000256" key="16">
    <source>
        <dbReference type="PIRSR" id="PIRSR000209-1"/>
    </source>
</evidence>
<dbReference type="EC" id="1.14.14.1" evidence="15"/>
<dbReference type="CDD" id="cd11068">
    <property type="entry name" value="CYP120A1"/>
    <property type="match status" value="1"/>
</dbReference>
<dbReference type="GO" id="GO:0003958">
    <property type="term" value="F:NADPH-hemoprotein reductase activity"/>
    <property type="evidence" value="ECO:0007669"/>
    <property type="project" value="UniProtKB-UniRule"/>
</dbReference>
<comment type="cofactor">
    <cofactor evidence="1 15 16">
        <name>heme</name>
        <dbReference type="ChEBI" id="CHEBI:30413"/>
    </cofactor>
</comment>
<evidence type="ECO:0000256" key="1">
    <source>
        <dbReference type="ARBA" id="ARBA00001971"/>
    </source>
</evidence>
<comment type="caution">
    <text evidence="19">The sequence shown here is derived from an EMBL/GenBank/DDBJ whole genome shotgun (WGS) entry which is preliminary data.</text>
</comment>
<dbReference type="Proteomes" id="UP000531561">
    <property type="component" value="Unassembled WGS sequence"/>
</dbReference>
<dbReference type="GO" id="GO:0010181">
    <property type="term" value="F:FMN binding"/>
    <property type="evidence" value="ECO:0007669"/>
    <property type="project" value="UniProtKB-UniRule"/>
</dbReference>
<dbReference type="Gene3D" id="2.40.30.10">
    <property type="entry name" value="Translation factors"/>
    <property type="match status" value="1"/>
</dbReference>
<dbReference type="PROSITE" id="PS50902">
    <property type="entry name" value="FLAVODOXIN_LIKE"/>
    <property type="match status" value="1"/>
</dbReference>
<evidence type="ECO:0000256" key="6">
    <source>
        <dbReference type="ARBA" id="ARBA00022643"/>
    </source>
</evidence>
<evidence type="ECO:0000256" key="2">
    <source>
        <dbReference type="ARBA" id="ARBA00010018"/>
    </source>
</evidence>
<dbReference type="EMBL" id="JABFCT010000002">
    <property type="protein sequence ID" value="KAF5877952.1"/>
    <property type="molecule type" value="Genomic_DNA"/>
</dbReference>
<dbReference type="InterPro" id="IPR017938">
    <property type="entry name" value="Riboflavin_synthase-like_b-brl"/>
</dbReference>
<keyword evidence="20" id="KW-1185">Reference proteome</keyword>
<evidence type="ECO:0000256" key="12">
    <source>
        <dbReference type="ARBA" id="ARBA00023004"/>
    </source>
</evidence>
<dbReference type="SUPFAM" id="SSF63380">
    <property type="entry name" value="Riboflavin synthase domain-like"/>
    <property type="match status" value="1"/>
</dbReference>
<comment type="catalytic activity">
    <reaction evidence="15">
        <text>an organic molecule + reduced [NADPH--hemoprotein reductase] + O2 = an alcohol + oxidized [NADPH--hemoprotein reductase] + H2O + H(+)</text>
        <dbReference type="Rhea" id="RHEA:17149"/>
        <dbReference type="Rhea" id="RHEA-COMP:11964"/>
        <dbReference type="Rhea" id="RHEA-COMP:11965"/>
        <dbReference type="ChEBI" id="CHEBI:15377"/>
        <dbReference type="ChEBI" id="CHEBI:15378"/>
        <dbReference type="ChEBI" id="CHEBI:15379"/>
        <dbReference type="ChEBI" id="CHEBI:30879"/>
        <dbReference type="ChEBI" id="CHEBI:57618"/>
        <dbReference type="ChEBI" id="CHEBI:58210"/>
        <dbReference type="ChEBI" id="CHEBI:142491"/>
        <dbReference type="EC" id="1.14.14.1"/>
    </reaction>
</comment>
<keyword evidence="5 15" id="KW-0285">Flavoprotein</keyword>
<dbReference type="PANTHER" id="PTHR19384:SF127">
    <property type="entry name" value="BIFUNCTIONAL CYTOCHROME P450_NADPH--P450 REDUCTASE"/>
    <property type="match status" value="1"/>
</dbReference>
<dbReference type="EC" id="1.6.2.4" evidence="15"/>
<dbReference type="InterPro" id="IPR001128">
    <property type="entry name" value="Cyt_P450"/>
</dbReference>
<dbReference type="SUPFAM" id="SSF52343">
    <property type="entry name" value="Ferredoxin reductase-like, C-terminal NADP-linked domain"/>
    <property type="match status" value="1"/>
</dbReference>
<dbReference type="GO" id="GO:0050660">
    <property type="term" value="F:flavin adenine dinucleotide binding"/>
    <property type="evidence" value="ECO:0007669"/>
    <property type="project" value="TreeGrafter"/>
</dbReference>
<dbReference type="InterPro" id="IPR017927">
    <property type="entry name" value="FAD-bd_FR_type"/>
</dbReference>
<reference evidence="19 20" key="1">
    <citation type="journal article" date="2020" name="Phytopathology">
        <title>A high-quality genome resource of Botrytis fragariae, a new and rapidly spreading fungal pathogen causing strawberry gray mold in the U.S.A.</title>
        <authorList>
            <person name="Wu Y."/>
            <person name="Saski C.A."/>
            <person name="Schnabel G."/>
            <person name="Xiao S."/>
            <person name="Hu M."/>
        </authorList>
    </citation>
    <scope>NUCLEOTIDE SEQUENCE [LARGE SCALE GENOMIC DNA]</scope>
    <source>
        <strain evidence="19 20">BVB16</strain>
    </source>
</reference>
<keyword evidence="14 15" id="KW-0503">Monooxygenase</keyword>
<dbReference type="PROSITE" id="PS00086">
    <property type="entry name" value="CYTOCHROME_P450"/>
    <property type="match status" value="1"/>
</dbReference>
<accession>A0A8H6EMQ6</accession>
<evidence type="ECO:0000256" key="14">
    <source>
        <dbReference type="ARBA" id="ARBA00023033"/>
    </source>
</evidence>
<dbReference type="GO" id="GO:0005506">
    <property type="term" value="F:iron ion binding"/>
    <property type="evidence" value="ECO:0007669"/>
    <property type="project" value="UniProtKB-UniRule"/>
</dbReference>
<keyword evidence="6 15" id="KW-0288">FMN</keyword>
<dbReference type="InterPro" id="IPR029039">
    <property type="entry name" value="Flavoprotein-like_sf"/>
</dbReference>
<evidence type="ECO:0000256" key="5">
    <source>
        <dbReference type="ARBA" id="ARBA00022630"/>
    </source>
</evidence>
<keyword evidence="8 15" id="KW-0274">FAD</keyword>
<dbReference type="InterPro" id="IPR023173">
    <property type="entry name" value="NADPH_Cyt_P450_Rdtase_alpha"/>
</dbReference>